<reference evidence="2" key="1">
    <citation type="submission" date="2021-02" db="EMBL/GenBank/DDBJ databases">
        <authorList>
            <person name="Nowell W R."/>
        </authorList>
    </citation>
    <scope>NUCLEOTIDE SEQUENCE</scope>
</reference>
<keyword evidence="4" id="KW-1185">Reference proteome</keyword>
<evidence type="ECO:0000313" key="4">
    <source>
        <dbReference type="Proteomes" id="UP000663829"/>
    </source>
</evidence>
<feature type="transmembrane region" description="Helical" evidence="1">
    <location>
        <begin position="133"/>
        <end position="155"/>
    </location>
</feature>
<gene>
    <name evidence="2" type="ORF">GPM918_LOCUS24978</name>
    <name evidence="3" type="ORF">SRO942_LOCUS24981</name>
</gene>
<dbReference type="OrthoDB" id="6500128at2759"/>
<keyword evidence="1" id="KW-0472">Membrane</keyword>
<keyword evidence="1" id="KW-0812">Transmembrane</keyword>
<dbReference type="AlphaFoldDB" id="A0A814YA52"/>
<sequence length="339" mass="40117">MTRLCYTHFWNPGIVNLTYPDLSECFRNSAVQWTPLMIYWIILPFWLYMSWKKQGIQSQPLKPSVLFFTKCILAILYLLIQIWRIVYYFLSSKLVSQEQGLIMLISPILIIITVINILWLMNNDRIKNKYCSGLLFFFWILSVVAIIPDLIIYTNDFRKNRSFLIELIRVWLQLLIALLSFIANCFAESYKFSTTHGKKSIYPEHYINFLSVLTFGWVTKLIIQGSKRPLTEDDCWHLHFTETSANVVDRVEYYWNRSYNHLKNRVNKQQQTHENGVHEETKDLLNDVPKVELKKPKTTNKNIPKFWHALFLSFKGKLLVGGLLKFFQDILQFTGPIIL</sequence>
<name>A0A814YA52_9BILA</name>
<dbReference type="Proteomes" id="UP000663829">
    <property type="component" value="Unassembled WGS sequence"/>
</dbReference>
<evidence type="ECO:0000313" key="3">
    <source>
        <dbReference type="EMBL" id="CAF3989893.1"/>
    </source>
</evidence>
<evidence type="ECO:0000313" key="2">
    <source>
        <dbReference type="EMBL" id="CAF1226987.1"/>
    </source>
</evidence>
<proteinExistence type="predicted"/>
<keyword evidence="1" id="KW-1133">Transmembrane helix</keyword>
<evidence type="ECO:0000256" key="1">
    <source>
        <dbReference type="SAM" id="Phobius"/>
    </source>
</evidence>
<dbReference type="Proteomes" id="UP000681722">
    <property type="component" value="Unassembled WGS sequence"/>
</dbReference>
<comment type="caution">
    <text evidence="2">The sequence shown here is derived from an EMBL/GenBank/DDBJ whole genome shotgun (WGS) entry which is preliminary data.</text>
</comment>
<accession>A0A814YA52</accession>
<feature type="transmembrane region" description="Helical" evidence="1">
    <location>
        <begin position="102"/>
        <end position="121"/>
    </location>
</feature>
<dbReference type="EMBL" id="CAJOBC010009519">
    <property type="protein sequence ID" value="CAF3989893.1"/>
    <property type="molecule type" value="Genomic_DNA"/>
</dbReference>
<feature type="transmembrane region" description="Helical" evidence="1">
    <location>
        <begin position="30"/>
        <end position="51"/>
    </location>
</feature>
<dbReference type="EMBL" id="CAJNOQ010009516">
    <property type="protein sequence ID" value="CAF1226987.1"/>
    <property type="molecule type" value="Genomic_DNA"/>
</dbReference>
<feature type="transmembrane region" description="Helical" evidence="1">
    <location>
        <begin position="167"/>
        <end position="186"/>
    </location>
</feature>
<feature type="transmembrane region" description="Helical" evidence="1">
    <location>
        <begin position="71"/>
        <end position="90"/>
    </location>
</feature>
<protein>
    <submittedName>
        <fullName evidence="2">Uncharacterized protein</fullName>
    </submittedName>
</protein>
<feature type="non-terminal residue" evidence="2">
    <location>
        <position position="1"/>
    </location>
</feature>
<organism evidence="2 4">
    <name type="scientific">Didymodactylos carnosus</name>
    <dbReference type="NCBI Taxonomy" id="1234261"/>
    <lineage>
        <taxon>Eukaryota</taxon>
        <taxon>Metazoa</taxon>
        <taxon>Spiralia</taxon>
        <taxon>Gnathifera</taxon>
        <taxon>Rotifera</taxon>
        <taxon>Eurotatoria</taxon>
        <taxon>Bdelloidea</taxon>
        <taxon>Philodinida</taxon>
        <taxon>Philodinidae</taxon>
        <taxon>Didymodactylos</taxon>
    </lineage>
</organism>